<reference evidence="2 3" key="1">
    <citation type="journal article" date="2017" name="Curr. Biol.">
        <title>The Evolution of Venom by Co-option of Single-Copy Genes.</title>
        <authorList>
            <person name="Martinson E.O."/>
            <person name="Mrinalini"/>
            <person name="Kelkar Y.D."/>
            <person name="Chang C.H."/>
            <person name="Werren J.H."/>
        </authorList>
    </citation>
    <scope>NUCLEOTIDE SEQUENCE [LARGE SCALE GENOMIC DNA]</scope>
    <source>
        <strain evidence="2 3">Alberta</strain>
        <tissue evidence="2">Whole body</tissue>
    </source>
</reference>
<accession>A0A232ETD6</accession>
<keyword evidence="3" id="KW-1185">Reference proteome</keyword>
<evidence type="ECO:0000313" key="2">
    <source>
        <dbReference type="EMBL" id="OXU21566.1"/>
    </source>
</evidence>
<evidence type="ECO:0000313" key="3">
    <source>
        <dbReference type="Proteomes" id="UP000215335"/>
    </source>
</evidence>
<organism evidence="2 3">
    <name type="scientific">Trichomalopsis sarcophagae</name>
    <dbReference type="NCBI Taxonomy" id="543379"/>
    <lineage>
        <taxon>Eukaryota</taxon>
        <taxon>Metazoa</taxon>
        <taxon>Ecdysozoa</taxon>
        <taxon>Arthropoda</taxon>
        <taxon>Hexapoda</taxon>
        <taxon>Insecta</taxon>
        <taxon>Pterygota</taxon>
        <taxon>Neoptera</taxon>
        <taxon>Endopterygota</taxon>
        <taxon>Hymenoptera</taxon>
        <taxon>Apocrita</taxon>
        <taxon>Proctotrupomorpha</taxon>
        <taxon>Chalcidoidea</taxon>
        <taxon>Pteromalidae</taxon>
        <taxon>Pteromalinae</taxon>
        <taxon>Trichomalopsis</taxon>
    </lineage>
</organism>
<feature type="transmembrane region" description="Helical" evidence="1">
    <location>
        <begin position="46"/>
        <end position="66"/>
    </location>
</feature>
<gene>
    <name evidence="2" type="ORF">TSAR_009394</name>
</gene>
<dbReference type="EMBL" id="NNAY01002311">
    <property type="protein sequence ID" value="OXU21566.1"/>
    <property type="molecule type" value="Genomic_DNA"/>
</dbReference>
<keyword evidence="1" id="KW-0472">Membrane</keyword>
<proteinExistence type="predicted"/>
<evidence type="ECO:0000256" key="1">
    <source>
        <dbReference type="SAM" id="Phobius"/>
    </source>
</evidence>
<comment type="caution">
    <text evidence="2">The sequence shown here is derived from an EMBL/GenBank/DDBJ whole genome shotgun (WGS) entry which is preliminary data.</text>
</comment>
<keyword evidence="1" id="KW-1133">Transmembrane helix</keyword>
<name>A0A232ETD6_9HYME</name>
<dbReference type="Proteomes" id="UP000215335">
    <property type="component" value="Unassembled WGS sequence"/>
</dbReference>
<keyword evidence="1" id="KW-0812">Transmembrane</keyword>
<protein>
    <submittedName>
        <fullName evidence="2">Uncharacterized protein</fullName>
    </submittedName>
</protein>
<dbReference type="AlphaFoldDB" id="A0A232ETD6"/>
<sequence>MIYNNYNAVQNIYEEACLLQDCRKRVDRRQLKLYLIPQLYYLVNEMFFRLLFSTVFSNVYMIWLLYGSENRKPRKEF</sequence>